<dbReference type="Proteomes" id="UP000179686">
    <property type="component" value="Unassembled WGS sequence"/>
</dbReference>
<dbReference type="GO" id="GO:0008360">
    <property type="term" value="P:regulation of cell shape"/>
    <property type="evidence" value="ECO:0007669"/>
    <property type="project" value="UniProtKB-UniRule"/>
</dbReference>
<protein>
    <recommendedName>
        <fullName evidence="6">Cell shape-determining protein MreB</fullName>
    </recommendedName>
</protein>
<evidence type="ECO:0000256" key="2">
    <source>
        <dbReference type="ARBA" id="ARBA00022741"/>
    </source>
</evidence>
<dbReference type="Pfam" id="PF06723">
    <property type="entry name" value="MreB_Mbl"/>
    <property type="match status" value="1"/>
</dbReference>
<dbReference type="PANTHER" id="PTHR42749">
    <property type="entry name" value="CELL SHAPE-DETERMINING PROTEIN MREB"/>
    <property type="match status" value="1"/>
</dbReference>
<dbReference type="CDD" id="cd10225">
    <property type="entry name" value="ASKHA_NBD_MreB-like"/>
    <property type="match status" value="1"/>
</dbReference>
<dbReference type="EMBL" id="MFUC01000004">
    <property type="protein sequence ID" value="OGI72532.1"/>
    <property type="molecule type" value="Genomic_DNA"/>
</dbReference>
<feature type="binding site" evidence="6">
    <location>
        <begin position="14"/>
        <end position="16"/>
    </location>
    <ligand>
        <name>ATP</name>
        <dbReference type="ChEBI" id="CHEBI:30616"/>
    </ligand>
</feature>
<gene>
    <name evidence="6" type="primary">mreB</name>
    <name evidence="7" type="ORF">A3J61_01005</name>
</gene>
<keyword evidence="2 6" id="KW-0547">Nucleotide-binding</keyword>
<comment type="similarity">
    <text evidence="5 6">Belongs to the FtsA/MreB family.</text>
</comment>
<evidence type="ECO:0000256" key="4">
    <source>
        <dbReference type="ARBA" id="ARBA00022960"/>
    </source>
</evidence>
<dbReference type="InterPro" id="IPR004753">
    <property type="entry name" value="MreB"/>
</dbReference>
<proteinExistence type="inferred from homology"/>
<evidence type="ECO:0000256" key="3">
    <source>
        <dbReference type="ARBA" id="ARBA00022840"/>
    </source>
</evidence>
<evidence type="ECO:0000313" key="7">
    <source>
        <dbReference type="EMBL" id="OGI72532.1"/>
    </source>
</evidence>
<dbReference type="SUPFAM" id="SSF53067">
    <property type="entry name" value="Actin-like ATPase domain"/>
    <property type="match status" value="2"/>
</dbReference>
<comment type="function">
    <text evidence="6">Forms membrane-associated dynamic filaments that are essential for cell shape determination. Acts by regulating cell wall synthesis and cell elongation, and thus cell shape. A feedback loop between cell geometry and MreB localization may maintain elongated cell shape by targeting cell wall growth to regions of negative cell wall curvature.</text>
</comment>
<dbReference type="InterPro" id="IPR056546">
    <property type="entry name" value="MreB_MamK-like"/>
</dbReference>
<dbReference type="PANTHER" id="PTHR42749:SF1">
    <property type="entry name" value="CELL SHAPE-DETERMINING PROTEIN MREB"/>
    <property type="match status" value="1"/>
</dbReference>
<accession>A0A1F6VSH3</accession>
<dbReference type="NCBIfam" id="TIGR00904">
    <property type="entry name" value="mreB"/>
    <property type="match status" value="1"/>
</dbReference>
<evidence type="ECO:0000313" key="8">
    <source>
        <dbReference type="Proteomes" id="UP000179686"/>
    </source>
</evidence>
<evidence type="ECO:0000256" key="6">
    <source>
        <dbReference type="HAMAP-Rule" id="MF_02207"/>
    </source>
</evidence>
<name>A0A1F6VSH3_9BACT</name>
<reference evidence="7 8" key="1">
    <citation type="journal article" date="2016" name="Nat. Commun.">
        <title>Thousands of microbial genomes shed light on interconnected biogeochemical processes in an aquifer system.</title>
        <authorList>
            <person name="Anantharaman K."/>
            <person name="Brown C.T."/>
            <person name="Hug L.A."/>
            <person name="Sharon I."/>
            <person name="Castelle C.J."/>
            <person name="Probst A.J."/>
            <person name="Thomas B.C."/>
            <person name="Singh A."/>
            <person name="Wilkins M.J."/>
            <person name="Karaoz U."/>
            <person name="Brodie E.L."/>
            <person name="Williams K.H."/>
            <person name="Hubbard S.S."/>
            <person name="Banfield J.F."/>
        </authorList>
    </citation>
    <scope>NUCLEOTIDE SEQUENCE [LARGE SCALE GENOMIC DNA]</scope>
</reference>
<sequence>MIFQRIKLGIDLGTANTLVFLPGVGVVVDEPTVVAISEQDKKILAVGNEAKEMIGKTPENITAYKPMQGGVIADYRATEALLRYFINKALPKWNFLKPDVLISVPAGITSAERRAVIDAAIRAGAKNAYVMKEPILAAIGAGIPIYESNKGHVVVDIGGGTTDVAVISLGSIVHSSSVKSAGDKIDLAIIEHMKKKYSLAIGERTAEEIKKTIASAIILKEELVMSVRGRHYSEGLPKSIDIKSNEITLAIGEVLGQIIGAIKVVLAETPPELASDIMDQGIILTGGTSQLLNLTKLIENKTGVKVRLADNPLHCVVYGTGQALEHLGSYKKALSSK</sequence>
<comment type="caution">
    <text evidence="7">The sequence shown here is derived from an EMBL/GenBank/DDBJ whole genome shotgun (WGS) entry which is preliminary data.</text>
</comment>
<evidence type="ECO:0000256" key="5">
    <source>
        <dbReference type="ARBA" id="ARBA00023458"/>
    </source>
</evidence>
<dbReference type="Gene3D" id="3.30.420.40">
    <property type="match status" value="2"/>
</dbReference>
<comment type="subunit">
    <text evidence="6">Forms polymers.</text>
</comment>
<keyword evidence="1 6" id="KW-0963">Cytoplasm</keyword>
<dbReference type="AlphaFoldDB" id="A0A1F6VSH3"/>
<feature type="binding site" evidence="6">
    <location>
        <begin position="159"/>
        <end position="161"/>
    </location>
    <ligand>
        <name>ATP</name>
        <dbReference type="ChEBI" id="CHEBI:30616"/>
    </ligand>
</feature>
<evidence type="ECO:0000256" key="1">
    <source>
        <dbReference type="ARBA" id="ARBA00022490"/>
    </source>
</evidence>
<dbReference type="HAMAP" id="MF_02207">
    <property type="entry name" value="MreB"/>
    <property type="match status" value="1"/>
</dbReference>
<organism evidence="7 8">
    <name type="scientific">Candidatus Nomurabacteria bacterium RIFCSPHIGHO2_02_FULL_38_15</name>
    <dbReference type="NCBI Taxonomy" id="1801752"/>
    <lineage>
        <taxon>Bacteria</taxon>
        <taxon>Candidatus Nomuraibacteriota</taxon>
    </lineage>
</organism>
<feature type="binding site" evidence="6">
    <location>
        <begin position="207"/>
        <end position="210"/>
    </location>
    <ligand>
        <name>ATP</name>
        <dbReference type="ChEBI" id="CHEBI:30616"/>
    </ligand>
</feature>
<dbReference type="PRINTS" id="PR01652">
    <property type="entry name" value="SHAPEPROTEIN"/>
</dbReference>
<comment type="subcellular location">
    <subcellularLocation>
        <location evidence="6">Cytoplasm</location>
    </subcellularLocation>
    <text evidence="6">Membrane-associated.</text>
</comment>
<dbReference type="GO" id="GO:0005737">
    <property type="term" value="C:cytoplasm"/>
    <property type="evidence" value="ECO:0007669"/>
    <property type="project" value="UniProtKB-SubCell"/>
</dbReference>
<comment type="caution">
    <text evidence="6">Lacks conserved residue(s) required for the propagation of feature annotation.</text>
</comment>
<dbReference type="InterPro" id="IPR043129">
    <property type="entry name" value="ATPase_NBD"/>
</dbReference>
<dbReference type="GO" id="GO:0000902">
    <property type="term" value="P:cell morphogenesis"/>
    <property type="evidence" value="ECO:0007669"/>
    <property type="project" value="InterPro"/>
</dbReference>
<dbReference type="STRING" id="1801752.A3J61_01005"/>
<keyword evidence="3 6" id="KW-0067">ATP-binding</keyword>
<dbReference type="GO" id="GO:0005524">
    <property type="term" value="F:ATP binding"/>
    <property type="evidence" value="ECO:0007669"/>
    <property type="project" value="UniProtKB-KW"/>
</dbReference>
<keyword evidence="4 6" id="KW-0133">Cell shape</keyword>
<dbReference type="NCBIfam" id="NF010539">
    <property type="entry name" value="PRK13927.1"/>
    <property type="match status" value="1"/>
</dbReference>